<reference evidence="3 4" key="1">
    <citation type="submission" date="2024-09" db="EMBL/GenBank/DDBJ databases">
        <authorList>
            <person name="Sun Q."/>
            <person name="Mori K."/>
        </authorList>
    </citation>
    <scope>NUCLEOTIDE SEQUENCE [LARGE SCALE GENOMIC DNA]</scope>
    <source>
        <strain evidence="3 4">JCM 6917</strain>
    </source>
</reference>
<evidence type="ECO:0000256" key="1">
    <source>
        <dbReference type="ARBA" id="ARBA00022801"/>
    </source>
</evidence>
<dbReference type="Gene3D" id="3.60.40.10">
    <property type="entry name" value="PPM-type phosphatase domain"/>
    <property type="match status" value="1"/>
</dbReference>
<evidence type="ECO:0000313" key="3">
    <source>
        <dbReference type="EMBL" id="MFB9464701.1"/>
    </source>
</evidence>
<dbReference type="InterPro" id="IPR052016">
    <property type="entry name" value="Bact_Sigma-Reg"/>
</dbReference>
<dbReference type="SMART" id="SM00331">
    <property type="entry name" value="PP2C_SIG"/>
    <property type="match status" value="1"/>
</dbReference>
<dbReference type="EC" id="3.1.3.16" evidence="3"/>
<proteinExistence type="predicted"/>
<evidence type="ECO:0000259" key="2">
    <source>
        <dbReference type="SMART" id="SM00331"/>
    </source>
</evidence>
<dbReference type="PANTHER" id="PTHR43156:SF2">
    <property type="entry name" value="STAGE II SPORULATION PROTEIN E"/>
    <property type="match status" value="1"/>
</dbReference>
<protein>
    <submittedName>
        <fullName evidence="3">PP2C family protein-serine/threonine phosphatase</fullName>
        <ecNumber evidence="3">3.1.3.16</ecNumber>
    </submittedName>
</protein>
<dbReference type="EMBL" id="JBHMCY010000033">
    <property type="protein sequence ID" value="MFB9464701.1"/>
    <property type="molecule type" value="Genomic_DNA"/>
</dbReference>
<dbReference type="PANTHER" id="PTHR43156">
    <property type="entry name" value="STAGE II SPORULATION PROTEIN E-RELATED"/>
    <property type="match status" value="1"/>
</dbReference>
<dbReference type="InterPro" id="IPR001932">
    <property type="entry name" value="PPM-type_phosphatase-like_dom"/>
</dbReference>
<accession>A0ABV5N3M5</accession>
<dbReference type="Proteomes" id="UP001589709">
    <property type="component" value="Unassembled WGS sequence"/>
</dbReference>
<keyword evidence="1 3" id="KW-0378">Hydrolase</keyword>
<comment type="caution">
    <text evidence="3">The sequence shown here is derived from an EMBL/GenBank/DDBJ whole genome shotgun (WGS) entry which is preliminary data.</text>
</comment>
<dbReference type="RefSeq" id="WP_381347408.1">
    <property type="nucleotide sequence ID" value="NZ_JBHMCY010000033.1"/>
</dbReference>
<sequence length="408" mass="43744">MDATERMLTGLTGMLAEGHLAGFDQLPELVARHGATAGLADVRIYLTDLRQQVLREVTGRGPDAAQGGEVFSVEGTLPGRVFASSRAQQGSDGIRGHWWVPLLDGTERLGVLRAEPPPGAGPGPVEAVASLVGMLVVSKRPSSDAAARLVRTEAMNVAAEMQWNLMPPLSFANRDVAIAAAMEPAYEIGGDAFDYAVAGDQVHLAVFDAMGHDSYAGLTANLAVAACRNQRRQGADLISTGERVEQVLVDHFGHDTYVTAVLAGLDTATGLLSWINRGHQPPVLIRGGRWATALSCPPAHPLGTELGLTARQCREQLEPGDRILLYTDGIIEAHDAHGREFGLNRFTDFVIRRHADGLPVPETLRRLMHAVLEHHGGRLDDDATVLCVEWRGPSRNPALRPTGRPDAP</sequence>
<dbReference type="InterPro" id="IPR036457">
    <property type="entry name" value="PPM-type-like_dom_sf"/>
</dbReference>
<gene>
    <name evidence="3" type="ORF">ACFF45_18805</name>
</gene>
<organism evidence="3 4">
    <name type="scientific">Streptomyces cinereospinus</name>
    <dbReference type="NCBI Taxonomy" id="285561"/>
    <lineage>
        <taxon>Bacteria</taxon>
        <taxon>Bacillati</taxon>
        <taxon>Actinomycetota</taxon>
        <taxon>Actinomycetes</taxon>
        <taxon>Kitasatosporales</taxon>
        <taxon>Streptomycetaceae</taxon>
        <taxon>Streptomyces</taxon>
    </lineage>
</organism>
<dbReference type="GO" id="GO:0004722">
    <property type="term" value="F:protein serine/threonine phosphatase activity"/>
    <property type="evidence" value="ECO:0007669"/>
    <property type="project" value="UniProtKB-EC"/>
</dbReference>
<feature type="domain" description="PPM-type phosphatase" evidence="2">
    <location>
        <begin position="173"/>
        <end position="390"/>
    </location>
</feature>
<evidence type="ECO:0000313" key="4">
    <source>
        <dbReference type="Proteomes" id="UP001589709"/>
    </source>
</evidence>
<name>A0ABV5N3M5_9ACTN</name>
<dbReference type="SUPFAM" id="SSF81606">
    <property type="entry name" value="PP2C-like"/>
    <property type="match status" value="1"/>
</dbReference>
<dbReference type="Pfam" id="PF07228">
    <property type="entry name" value="SpoIIE"/>
    <property type="match status" value="1"/>
</dbReference>
<keyword evidence="4" id="KW-1185">Reference proteome</keyword>